<dbReference type="HOGENOM" id="CLU_008305_1_0_0"/>
<feature type="transmembrane region" description="Helical" evidence="1">
    <location>
        <begin position="14"/>
        <end position="37"/>
    </location>
</feature>
<evidence type="ECO:0000313" key="2">
    <source>
        <dbReference type="EMBL" id="GAK51409.1"/>
    </source>
</evidence>
<feature type="transmembrane region" description="Helical" evidence="1">
    <location>
        <begin position="305"/>
        <end position="323"/>
    </location>
</feature>
<feature type="transmembrane region" description="Helical" evidence="1">
    <location>
        <begin position="219"/>
        <end position="238"/>
    </location>
</feature>
<dbReference type="AlphaFoldDB" id="A0A081BLZ3"/>
<feature type="transmembrane region" description="Helical" evidence="1">
    <location>
        <begin position="335"/>
        <end position="362"/>
    </location>
</feature>
<dbReference type="Pfam" id="PF09586">
    <property type="entry name" value="YfhO"/>
    <property type="match status" value="1"/>
</dbReference>
<keyword evidence="1" id="KW-0472">Membrane</keyword>
<evidence type="ECO:0000256" key="1">
    <source>
        <dbReference type="SAM" id="Phobius"/>
    </source>
</evidence>
<feature type="transmembrane region" description="Helical" evidence="1">
    <location>
        <begin position="455"/>
        <end position="478"/>
    </location>
</feature>
<feature type="transmembrane region" description="Helical" evidence="1">
    <location>
        <begin position="194"/>
        <end position="212"/>
    </location>
</feature>
<feature type="transmembrane region" description="Helical" evidence="1">
    <location>
        <begin position="122"/>
        <end position="141"/>
    </location>
</feature>
<feature type="transmembrane region" description="Helical" evidence="1">
    <location>
        <begin position="787"/>
        <end position="809"/>
    </location>
</feature>
<evidence type="ECO:0000313" key="3">
    <source>
        <dbReference type="Proteomes" id="UP000030700"/>
    </source>
</evidence>
<dbReference type="PANTHER" id="PTHR38454">
    <property type="entry name" value="INTEGRAL MEMBRANE PROTEIN-RELATED"/>
    <property type="match status" value="1"/>
</dbReference>
<dbReference type="Proteomes" id="UP000030700">
    <property type="component" value="Unassembled WGS sequence"/>
</dbReference>
<feature type="transmembrane region" description="Helical" evidence="1">
    <location>
        <begin position="490"/>
        <end position="508"/>
    </location>
</feature>
<protein>
    <submittedName>
        <fullName evidence="2">Hypothetical membrane protein</fullName>
    </submittedName>
</protein>
<sequence length="822" mass="92997">MKPSFKNLLREKEFWLLVFFVLLYCLRLILFGESFFFRDLYLYFLPQKRLFAEFFAQGTWPLWDRYLHGGQPYIGAMGDATFYPFNLLYLVFPLLTAFNAIIIVHLLLAAIFAYAFARVIGLLPLSALIVGIAYAFCGVTLSEINLLNTFLSASYLPLLLLCWHLFLQGQQWRWFALAVFVAVMRLFLGASEQYVIGMVLLFGWTLCLPNLQIRWRSRLLSFVLLNVFAFGIAAVQLFPTLEMLSQSSRGGGHNFYAFSYWSLSPLRLPEMIFPHFCGYFDRLAASDYWGRNIDNDAPTTLIVSIYWGVPLLFFAISAGIGRGEAWPLSTRLRRFLLIMMFASILFALGRFLPFFEVLYLYVPVLRIFRFPVKLLMAGVLPVALLAGCAAERFFSARRDGDCSAVMYGWQPSSAFLAGLWLAGGLCVFSLALLTTSHNFSVAFHQFFFKQNGNDISQQGLTSSFFHTFGSWFLLTLLFQYRRYRVTSLQSLLAAVIIFADVFIAGIPVNPTAPREFYTDIPAVVNTIRGHLQNGRLYRALIPRNPILQVPANEILWGNRWNLEILADYSASFYGIPVIFHEDFDKLANVRVMQFKDILERAAWPQKLPLLSAAGVTVILTDERVFAEGAQFITDVPNASNLTFHLYKNPQALEPVQMLTSWEFADSDAEAEKAMLRPDYDPRRHVVLQTDAELSLFARWFSPPTLGSIPSIPAAGCQPAALTDIQNASTAISVSVRSKCGGVLVFPSPFYSEWRGEVDGFSVPIQRANLAFSAMFVPAGEHRIRFHYVPISLIAGGIVSFSSLLCLIGVMRIMPRYYRPVIL</sequence>
<accession>A0A081BLZ3</accession>
<keyword evidence="3" id="KW-1185">Reference proteome</keyword>
<feature type="transmembrane region" description="Helical" evidence="1">
    <location>
        <begin position="374"/>
        <end position="394"/>
    </location>
</feature>
<keyword evidence="1" id="KW-1133">Transmembrane helix</keyword>
<feature type="transmembrane region" description="Helical" evidence="1">
    <location>
        <begin position="147"/>
        <end position="167"/>
    </location>
</feature>
<dbReference type="PANTHER" id="PTHR38454:SF1">
    <property type="entry name" value="INTEGRAL MEMBRANE PROTEIN"/>
    <property type="match status" value="1"/>
</dbReference>
<reference evidence="2" key="1">
    <citation type="journal article" date="2015" name="PeerJ">
        <title>First genomic representation of candidate bacterial phylum KSB3 points to enhanced environmental sensing as a trigger of wastewater bulking.</title>
        <authorList>
            <person name="Sekiguchi Y."/>
            <person name="Ohashi A."/>
            <person name="Parks D.H."/>
            <person name="Yamauchi T."/>
            <person name="Tyson G.W."/>
            <person name="Hugenholtz P."/>
        </authorList>
    </citation>
    <scope>NUCLEOTIDE SEQUENCE [LARGE SCALE GENOMIC DNA]</scope>
</reference>
<feature type="transmembrane region" description="Helical" evidence="1">
    <location>
        <begin position="87"/>
        <end position="115"/>
    </location>
</feature>
<feature type="transmembrane region" description="Helical" evidence="1">
    <location>
        <begin position="414"/>
        <end position="435"/>
    </location>
</feature>
<organism evidence="2">
    <name type="scientific">Candidatus Moduliflexus flocculans</name>
    <dbReference type="NCBI Taxonomy" id="1499966"/>
    <lineage>
        <taxon>Bacteria</taxon>
        <taxon>Candidatus Moduliflexota</taxon>
        <taxon>Candidatus Moduliflexia</taxon>
        <taxon>Candidatus Moduliflexales</taxon>
        <taxon>Candidatus Moduliflexaceae</taxon>
    </lineage>
</organism>
<keyword evidence="1" id="KW-0812">Transmembrane</keyword>
<name>A0A081BLZ3_9BACT</name>
<feature type="transmembrane region" description="Helical" evidence="1">
    <location>
        <begin position="172"/>
        <end position="188"/>
    </location>
</feature>
<dbReference type="EMBL" id="DF820457">
    <property type="protein sequence ID" value="GAK51409.1"/>
    <property type="molecule type" value="Genomic_DNA"/>
</dbReference>
<proteinExistence type="predicted"/>
<gene>
    <name evidence="2" type="ORF">U14_02653</name>
</gene>
<dbReference type="STRING" id="1499966.U14_02653"/>
<dbReference type="InterPro" id="IPR018580">
    <property type="entry name" value="Uncharacterised_YfhO"/>
</dbReference>